<evidence type="ECO:0000313" key="8">
    <source>
        <dbReference type="Proteomes" id="UP000887566"/>
    </source>
</evidence>
<dbReference type="InterPro" id="IPR000859">
    <property type="entry name" value="CUB_dom"/>
</dbReference>
<dbReference type="PANTHER" id="PTHR24049">
    <property type="entry name" value="CRUMBS FAMILY MEMBER"/>
    <property type="match status" value="1"/>
</dbReference>
<dbReference type="SUPFAM" id="SSF49854">
    <property type="entry name" value="Spermadhesin, CUB domain"/>
    <property type="match status" value="1"/>
</dbReference>
<keyword evidence="3" id="KW-0677">Repeat</keyword>
<proteinExistence type="predicted"/>
<reference evidence="9" key="1">
    <citation type="submission" date="2022-11" db="UniProtKB">
        <authorList>
            <consortium name="WormBaseParasite"/>
        </authorList>
    </citation>
    <scope>IDENTIFICATION</scope>
</reference>
<keyword evidence="4 5" id="KW-1015">Disulfide bond</keyword>
<evidence type="ECO:0000256" key="3">
    <source>
        <dbReference type="ARBA" id="ARBA00022737"/>
    </source>
</evidence>
<evidence type="ECO:0000259" key="7">
    <source>
        <dbReference type="PROSITE" id="PS50026"/>
    </source>
</evidence>
<evidence type="ECO:0000313" key="9">
    <source>
        <dbReference type="WBParaSite" id="PSAMB.scaffold10430size4090.g33300.t1"/>
    </source>
</evidence>
<dbReference type="InterPro" id="IPR000742">
    <property type="entry name" value="EGF"/>
</dbReference>
<accession>A0A914UJS2</accession>
<dbReference type="GO" id="GO:0045197">
    <property type="term" value="P:establishment or maintenance of epithelial cell apical/basal polarity"/>
    <property type="evidence" value="ECO:0007669"/>
    <property type="project" value="TreeGrafter"/>
</dbReference>
<dbReference type="PROSITE" id="PS01180">
    <property type="entry name" value="CUB"/>
    <property type="match status" value="1"/>
</dbReference>
<comment type="caution">
    <text evidence="5">Lacks conserved residue(s) required for the propagation of feature annotation.</text>
</comment>
<evidence type="ECO:0000256" key="1">
    <source>
        <dbReference type="ARBA" id="ARBA00022536"/>
    </source>
</evidence>
<dbReference type="InterPro" id="IPR051022">
    <property type="entry name" value="Notch_Cell-Fate_Det"/>
</dbReference>
<keyword evidence="8" id="KW-1185">Reference proteome</keyword>
<dbReference type="Pfam" id="PF00431">
    <property type="entry name" value="CUB"/>
    <property type="match status" value="1"/>
</dbReference>
<keyword evidence="1 5" id="KW-0245">EGF-like domain</keyword>
<dbReference type="Gene3D" id="2.60.120.290">
    <property type="entry name" value="Spermadhesin, CUB domain"/>
    <property type="match status" value="1"/>
</dbReference>
<dbReference type="PROSITE" id="PS00022">
    <property type="entry name" value="EGF_1"/>
    <property type="match status" value="3"/>
</dbReference>
<feature type="domain" description="CUB" evidence="6">
    <location>
        <begin position="61"/>
        <end position="176"/>
    </location>
</feature>
<name>A0A914UJS2_9BILA</name>
<dbReference type="SUPFAM" id="SSF57196">
    <property type="entry name" value="EGF/Laminin"/>
    <property type="match status" value="1"/>
</dbReference>
<dbReference type="Proteomes" id="UP000887566">
    <property type="component" value="Unplaced"/>
</dbReference>
<evidence type="ECO:0000259" key="6">
    <source>
        <dbReference type="PROSITE" id="PS01180"/>
    </source>
</evidence>
<dbReference type="InterPro" id="IPR035914">
    <property type="entry name" value="Sperma_CUB_dom_sf"/>
</dbReference>
<feature type="domain" description="EGF-like" evidence="7">
    <location>
        <begin position="20"/>
        <end position="57"/>
    </location>
</feature>
<dbReference type="WBParaSite" id="PSAMB.scaffold10430size4090.g33300.t1">
    <property type="protein sequence ID" value="PSAMB.scaffold10430size4090.g33300.t1"/>
    <property type="gene ID" value="PSAMB.scaffold10430size4090.g33300"/>
</dbReference>
<dbReference type="Pfam" id="PF00008">
    <property type="entry name" value="EGF"/>
    <property type="match status" value="1"/>
</dbReference>
<dbReference type="PROSITE" id="PS50026">
    <property type="entry name" value="EGF_3"/>
    <property type="match status" value="2"/>
</dbReference>
<dbReference type="GO" id="GO:0005886">
    <property type="term" value="C:plasma membrane"/>
    <property type="evidence" value="ECO:0007669"/>
    <property type="project" value="TreeGrafter"/>
</dbReference>
<feature type="disulfide bond" evidence="5">
    <location>
        <begin position="47"/>
        <end position="56"/>
    </location>
</feature>
<dbReference type="Gene3D" id="2.10.25.10">
    <property type="entry name" value="Laminin"/>
    <property type="match status" value="2"/>
</dbReference>
<evidence type="ECO:0000256" key="2">
    <source>
        <dbReference type="ARBA" id="ARBA00022729"/>
    </source>
</evidence>
<protein>
    <submittedName>
        <fullName evidence="9">Cubilin</fullName>
    </submittedName>
</protein>
<evidence type="ECO:0000256" key="5">
    <source>
        <dbReference type="PROSITE-ProRule" id="PRU00076"/>
    </source>
</evidence>
<evidence type="ECO:0000256" key="4">
    <source>
        <dbReference type="ARBA" id="ARBA00023157"/>
    </source>
</evidence>
<organism evidence="8 9">
    <name type="scientific">Plectus sambesii</name>
    <dbReference type="NCBI Taxonomy" id="2011161"/>
    <lineage>
        <taxon>Eukaryota</taxon>
        <taxon>Metazoa</taxon>
        <taxon>Ecdysozoa</taxon>
        <taxon>Nematoda</taxon>
        <taxon>Chromadorea</taxon>
        <taxon>Plectida</taxon>
        <taxon>Plectina</taxon>
        <taxon>Plectoidea</taxon>
        <taxon>Plectidae</taxon>
        <taxon>Plectus</taxon>
    </lineage>
</organism>
<dbReference type="GO" id="GO:0032991">
    <property type="term" value="C:protein-containing complex"/>
    <property type="evidence" value="ECO:0007669"/>
    <property type="project" value="TreeGrafter"/>
</dbReference>
<feature type="disulfide bond" evidence="5">
    <location>
        <begin position="338"/>
        <end position="347"/>
    </location>
</feature>
<dbReference type="AlphaFoldDB" id="A0A914UJS2"/>
<feature type="domain" description="EGF-like" evidence="7">
    <location>
        <begin position="306"/>
        <end position="348"/>
    </location>
</feature>
<dbReference type="SMART" id="SM00181">
    <property type="entry name" value="EGF"/>
    <property type="match status" value="4"/>
</dbReference>
<dbReference type="GO" id="GO:0007157">
    <property type="term" value="P:heterophilic cell-cell adhesion via plasma membrane cell adhesion molecules"/>
    <property type="evidence" value="ECO:0007669"/>
    <property type="project" value="TreeGrafter"/>
</dbReference>
<dbReference type="PANTHER" id="PTHR24049:SF22">
    <property type="entry name" value="DROSOPHILA CRUMBS HOMOLOG"/>
    <property type="match status" value="1"/>
</dbReference>
<sequence length="352" mass="37344">INTAIDLLQCFQRETACHPPQGPCYVAPCKNGGTCNPNGNTGYTCNCAQSFSGTTCETVACGTTIIPVDGTGGQLRSLNFPDLTFGYNCTWSLQASSEYFIELTINSITTTDDPPGQIYFQVVDVLSSNPQIYNTSTSVADKAVNSSRQRLDVKFKTGLSLIGGSPGSFDISYRSVYADVCSSLPPNYCGNGNCTQDNYVAQCKCQPCFTGPQCDVPKPDPCAGVTICGDHGYCTFDENTCSNPSCACISNCTETYSGPFCTLSTPMNFDCGNGTCKYGSPGRNSSCVCSDSCHIYSPSANACILDENNCLSNGEICGDHGTCEPYLNNGVCSTRCVCSDQYTGDLCNTPPI</sequence>
<keyword evidence="2" id="KW-0732">Signal</keyword>